<sequence>MWGTRRGGCGCVCARLLTWEDLPRILESSRSSYKLIISLRSVDTIVFVLFLSYLGDIDIASLFQVKSINLWHNPDQYLWYLDQAKF</sequence>
<reference evidence="1" key="1">
    <citation type="submission" date="2015-06" db="EMBL/GenBank/DDBJ databases">
        <authorList>
            <person name="Nguyen H."/>
        </authorList>
    </citation>
    <scope>NUCLEOTIDE SEQUENCE</scope>
    <source>
        <strain evidence="1">DAOM 180753</strain>
    </source>
</reference>
<gene>
    <name evidence="1" type="ORF">VN97_g9086</name>
</gene>
<protein>
    <submittedName>
        <fullName evidence="1">Uncharacterized protein</fullName>
    </submittedName>
</protein>
<accession>A0AAI9TC41</accession>
<dbReference type="EMBL" id="LACB01000353">
    <property type="protein sequence ID" value="KAJ9484283.1"/>
    <property type="molecule type" value="Genomic_DNA"/>
</dbReference>
<evidence type="ECO:0000313" key="1">
    <source>
        <dbReference type="EMBL" id="KAJ9484283.1"/>
    </source>
</evidence>
<organism evidence="1 2">
    <name type="scientific">Penicillium thymicola</name>
    <dbReference type="NCBI Taxonomy" id="293382"/>
    <lineage>
        <taxon>Eukaryota</taxon>
        <taxon>Fungi</taxon>
        <taxon>Dikarya</taxon>
        <taxon>Ascomycota</taxon>
        <taxon>Pezizomycotina</taxon>
        <taxon>Eurotiomycetes</taxon>
        <taxon>Eurotiomycetidae</taxon>
        <taxon>Eurotiales</taxon>
        <taxon>Aspergillaceae</taxon>
        <taxon>Penicillium</taxon>
    </lineage>
</organism>
<dbReference type="Proteomes" id="UP001227192">
    <property type="component" value="Unassembled WGS sequence"/>
</dbReference>
<proteinExistence type="predicted"/>
<comment type="caution">
    <text evidence="1">The sequence shown here is derived from an EMBL/GenBank/DDBJ whole genome shotgun (WGS) entry which is preliminary data.</text>
</comment>
<reference evidence="1" key="2">
    <citation type="journal article" date="2016" name="Fungal Biol.">
        <title>Ochratoxin A production by Penicillium thymicola.</title>
        <authorList>
            <person name="Nguyen H.D.T."/>
            <person name="McMullin D.R."/>
            <person name="Ponomareva E."/>
            <person name="Riley R."/>
            <person name="Pomraning K.R."/>
            <person name="Baker S.E."/>
            <person name="Seifert K.A."/>
        </authorList>
    </citation>
    <scope>NUCLEOTIDE SEQUENCE</scope>
    <source>
        <strain evidence="1">DAOM 180753</strain>
    </source>
</reference>
<keyword evidence="2" id="KW-1185">Reference proteome</keyword>
<name>A0AAI9TC41_PENTH</name>
<evidence type="ECO:0000313" key="2">
    <source>
        <dbReference type="Proteomes" id="UP001227192"/>
    </source>
</evidence>
<dbReference type="AlphaFoldDB" id="A0AAI9TC41"/>